<sequence>MGRAGFRHYGNGRIMIKSGGLFFLLLLSMQIAVAQDRQFVYDNKVYLPEIRTVQCYNTQKEQSLPVIALNSNEQLYFSFDDLNGGAKIYSYTIEQCTSDWKPSRLSPLDYLEGLSEDRITEYKYSFSTLQKYTNYSLILPNSQIKPKISGNYLLKVYEEGNPQQAVLSQRFYVVNKQVTVGINITASQQVSQRQSNQKIDFTIAHSTPIQNPSLDLKAIVMQNGIPQTTILNTNPTFIRPGSLVYSDLNSNDFLGGNEFRKFDTRSFRYKAENVQEIIREDTAINVTLFTDINGKAAKFTNRFDENGNFFIRNTEGRDPNTDSDYANIQFSLNATPPNAGGDAYVVGRFNNYVLNEASKLSYEPTRRRFYKNIKLKQGLYDYKYVWLDKQSGRTDQSVFEGSFFETENTYQVFVYYRRPGSRWEELIGFSNVNTTKR</sequence>
<evidence type="ECO:0000313" key="3">
    <source>
        <dbReference type="Proteomes" id="UP000183200"/>
    </source>
</evidence>
<dbReference type="InterPro" id="IPR013783">
    <property type="entry name" value="Ig-like_fold"/>
</dbReference>
<evidence type="ECO:0000313" key="2">
    <source>
        <dbReference type="EMBL" id="SDM37091.1"/>
    </source>
</evidence>
<dbReference type="Proteomes" id="UP000183200">
    <property type="component" value="Unassembled WGS sequence"/>
</dbReference>
<gene>
    <name evidence="2" type="ORF">SAMN05421820_103660</name>
</gene>
<accession>A0A1G9SNV8</accession>
<dbReference type="AlphaFoldDB" id="A0A1G9SNV8"/>
<evidence type="ECO:0000259" key="1">
    <source>
        <dbReference type="Pfam" id="PF17116"/>
    </source>
</evidence>
<feature type="domain" description="Type 9 secretion system plug protein N-terminal" evidence="1">
    <location>
        <begin position="50"/>
        <end position="174"/>
    </location>
</feature>
<dbReference type="STRING" id="430522.BFS30_03335"/>
<dbReference type="InterPro" id="IPR031345">
    <property type="entry name" value="T9SS_Plug_N"/>
</dbReference>
<name>A0A1G9SNV8_9SPHI</name>
<dbReference type="Pfam" id="PF17116">
    <property type="entry name" value="T9SS_plug_1st"/>
    <property type="match status" value="1"/>
</dbReference>
<proteinExistence type="predicted"/>
<dbReference type="Gene3D" id="2.60.40.10">
    <property type="entry name" value="Immunoglobulins"/>
    <property type="match status" value="1"/>
</dbReference>
<dbReference type="EMBL" id="FNGY01000003">
    <property type="protein sequence ID" value="SDM37091.1"/>
    <property type="molecule type" value="Genomic_DNA"/>
</dbReference>
<reference evidence="3" key="1">
    <citation type="submission" date="2016-10" db="EMBL/GenBank/DDBJ databases">
        <authorList>
            <person name="Varghese N."/>
            <person name="Submissions S."/>
        </authorList>
    </citation>
    <scope>NUCLEOTIDE SEQUENCE [LARGE SCALE GENOMIC DNA]</scope>
    <source>
        <strain evidence="3">DSM 19110</strain>
    </source>
</reference>
<protein>
    <recommendedName>
        <fullName evidence="1">Type 9 secretion system plug protein N-terminal domain-containing protein</fullName>
    </recommendedName>
</protein>
<dbReference type="RefSeq" id="WP_254075180.1">
    <property type="nucleotide sequence ID" value="NZ_JABMKU010000001.1"/>
</dbReference>
<organism evidence="2 3">
    <name type="scientific">Pedobacter steynii</name>
    <dbReference type="NCBI Taxonomy" id="430522"/>
    <lineage>
        <taxon>Bacteria</taxon>
        <taxon>Pseudomonadati</taxon>
        <taxon>Bacteroidota</taxon>
        <taxon>Sphingobacteriia</taxon>
        <taxon>Sphingobacteriales</taxon>
        <taxon>Sphingobacteriaceae</taxon>
        <taxon>Pedobacter</taxon>
    </lineage>
</organism>
<keyword evidence="3" id="KW-1185">Reference proteome</keyword>